<dbReference type="EMBL" id="AP018449">
    <property type="protein sequence ID" value="BBB91693.1"/>
    <property type="molecule type" value="Genomic_DNA"/>
</dbReference>
<protein>
    <submittedName>
        <fullName evidence="1">Uncharacterized protein</fullName>
    </submittedName>
</protein>
<organism evidence="1 2">
    <name type="scientific">Methylomusa anaerophila</name>
    <dbReference type="NCBI Taxonomy" id="1930071"/>
    <lineage>
        <taxon>Bacteria</taxon>
        <taxon>Bacillati</taxon>
        <taxon>Bacillota</taxon>
        <taxon>Negativicutes</taxon>
        <taxon>Selenomonadales</taxon>
        <taxon>Sporomusaceae</taxon>
        <taxon>Methylomusa</taxon>
    </lineage>
</organism>
<dbReference type="AlphaFoldDB" id="A0A348AKU5"/>
<reference evidence="1 2" key="1">
    <citation type="journal article" date="2018" name="Int. J. Syst. Evol. Microbiol.">
        <title>Methylomusa anaerophila gen. nov., sp. nov., an anaerobic methanol-utilizing bacterium isolated from a microbial fuel cell.</title>
        <authorList>
            <person name="Amano N."/>
            <person name="Yamamuro A."/>
            <person name="Miyahara M."/>
            <person name="Kouzuma A."/>
            <person name="Abe T."/>
            <person name="Watanabe K."/>
        </authorList>
    </citation>
    <scope>NUCLEOTIDE SEQUENCE [LARGE SCALE GENOMIC DNA]</scope>
    <source>
        <strain evidence="1 2">MMFC1</strain>
    </source>
</reference>
<dbReference type="Proteomes" id="UP000276437">
    <property type="component" value="Chromosome"/>
</dbReference>
<dbReference type="InterPro" id="IPR045527">
    <property type="entry name" value="DUF6470"/>
</dbReference>
<dbReference type="KEGG" id="mana:MAMMFC1_02377"/>
<keyword evidence="2" id="KW-1185">Reference proteome</keyword>
<name>A0A348AKU5_9FIRM</name>
<dbReference type="OrthoDB" id="1680451at2"/>
<sequence>MLRVNIRQQYAQIQLNIKPPQLELKSTLPAMAMNSEAAKVEITRVRGGLDIDQYPSWYSRGIRNFADMAHDIAAAGMRQAAEFAARISQDGDRMAQNEKKTNAAADIAYERLQPPETEVELTHVERPQIRYTPDKLEFQPQAGKVNVAFHPGRVENNFAWGQVDIRPSRYNSIRMWTTKEKWDVYA</sequence>
<gene>
    <name evidence="1" type="ORF">MAMMFC1_02377</name>
</gene>
<evidence type="ECO:0000313" key="1">
    <source>
        <dbReference type="EMBL" id="BBB91693.1"/>
    </source>
</evidence>
<dbReference type="RefSeq" id="WP_126308681.1">
    <property type="nucleotide sequence ID" value="NZ_AP018449.1"/>
</dbReference>
<accession>A0A348AKU5</accession>
<dbReference type="Pfam" id="PF20074">
    <property type="entry name" value="DUF6470"/>
    <property type="match status" value="1"/>
</dbReference>
<proteinExistence type="predicted"/>
<evidence type="ECO:0000313" key="2">
    <source>
        <dbReference type="Proteomes" id="UP000276437"/>
    </source>
</evidence>